<dbReference type="EMBL" id="WJXZ01000012">
    <property type="protein sequence ID" value="MRS63521.1"/>
    <property type="molecule type" value="Genomic_DNA"/>
</dbReference>
<comment type="caution">
    <text evidence="2">The sequence shown here is derived from an EMBL/GenBank/DDBJ whole genome shotgun (WGS) entry which is preliminary data.</text>
</comment>
<accession>A0A7K0EPN5</accession>
<dbReference type="InterPro" id="IPR018739">
    <property type="entry name" value="DUF2281"/>
</dbReference>
<evidence type="ECO:0000313" key="3">
    <source>
        <dbReference type="Proteomes" id="UP000441754"/>
    </source>
</evidence>
<proteinExistence type="predicted"/>
<reference evidence="2 3" key="1">
    <citation type="journal article" date="2018" name="Antonie Van Leeuwenhoek">
        <title>Larkinella terrae sp. nov., isolated from soil on Jeju Island, South Korea.</title>
        <authorList>
            <person name="Ten L.N."/>
            <person name="Jeon J."/>
            <person name="Park S.J."/>
            <person name="Park S."/>
            <person name="Lee S.Y."/>
            <person name="Kim M.K."/>
            <person name="Jung H.Y."/>
        </authorList>
    </citation>
    <scope>NUCLEOTIDE SEQUENCE [LARGE SCALE GENOMIC DNA]</scope>
    <source>
        <strain evidence="2 3">KCTC 52001</strain>
    </source>
</reference>
<gene>
    <name evidence="2" type="ORF">GJJ30_19625</name>
</gene>
<evidence type="ECO:0000313" key="2">
    <source>
        <dbReference type="EMBL" id="MRS63521.1"/>
    </source>
</evidence>
<evidence type="ECO:0000259" key="1">
    <source>
        <dbReference type="Pfam" id="PF10047"/>
    </source>
</evidence>
<protein>
    <submittedName>
        <fullName evidence="2">DUF2281 domain-containing protein</fullName>
    </submittedName>
</protein>
<name>A0A7K0EPN5_9BACT</name>
<dbReference type="RefSeq" id="WP_154176876.1">
    <property type="nucleotide sequence ID" value="NZ_WJXZ01000012.1"/>
</dbReference>
<feature type="domain" description="DUF2281" evidence="1">
    <location>
        <begin position="15"/>
        <end position="64"/>
    </location>
</feature>
<dbReference type="Pfam" id="PF10047">
    <property type="entry name" value="DUF2281"/>
    <property type="match status" value="1"/>
</dbReference>
<sequence length="65" mass="7303">MELTVQVSFEELLQAIKKLSPEEKKALQVALATEPAKKRKFGTMKGLITYMADDFDAPLDDFKAI</sequence>
<dbReference type="AlphaFoldDB" id="A0A7K0EPN5"/>
<keyword evidence="3" id="KW-1185">Reference proteome</keyword>
<dbReference type="Proteomes" id="UP000441754">
    <property type="component" value="Unassembled WGS sequence"/>
</dbReference>
<organism evidence="2 3">
    <name type="scientific">Larkinella terrae</name>
    <dbReference type="NCBI Taxonomy" id="2025311"/>
    <lineage>
        <taxon>Bacteria</taxon>
        <taxon>Pseudomonadati</taxon>
        <taxon>Bacteroidota</taxon>
        <taxon>Cytophagia</taxon>
        <taxon>Cytophagales</taxon>
        <taxon>Spirosomataceae</taxon>
        <taxon>Larkinella</taxon>
    </lineage>
</organism>
<dbReference type="OrthoDB" id="9801704at2"/>